<protein>
    <submittedName>
        <fullName evidence="2">GNAT family N-acetyltransferase</fullName>
    </submittedName>
</protein>
<gene>
    <name evidence="2" type="ORF">L3X37_09685</name>
</gene>
<dbReference type="SUPFAM" id="SSF55729">
    <property type="entry name" value="Acyl-CoA N-acyltransferases (Nat)"/>
    <property type="match status" value="1"/>
</dbReference>
<dbReference type="Gene3D" id="3.40.630.30">
    <property type="match status" value="1"/>
</dbReference>
<evidence type="ECO:0000259" key="1">
    <source>
        <dbReference type="Pfam" id="PF13480"/>
    </source>
</evidence>
<dbReference type="InterPro" id="IPR016181">
    <property type="entry name" value="Acyl_CoA_acyltransferase"/>
</dbReference>
<keyword evidence="3" id="KW-1185">Reference proteome</keyword>
<proteinExistence type="predicted"/>
<dbReference type="InterPro" id="IPR038740">
    <property type="entry name" value="BioF2-like_GNAT_dom"/>
</dbReference>
<accession>A0AAE3ER86</accession>
<dbReference type="AlphaFoldDB" id="A0AAE3ER86"/>
<dbReference type="Pfam" id="PF13480">
    <property type="entry name" value="Acetyltransf_6"/>
    <property type="match status" value="1"/>
</dbReference>
<feature type="domain" description="BioF2-like acetyltransferase" evidence="1">
    <location>
        <begin position="100"/>
        <end position="246"/>
    </location>
</feature>
<dbReference type="Proteomes" id="UP001199795">
    <property type="component" value="Unassembled WGS sequence"/>
</dbReference>
<organism evidence="2 3">
    <name type="scientific">Wocania arenilitoris</name>
    <dbReference type="NCBI Taxonomy" id="2044858"/>
    <lineage>
        <taxon>Bacteria</taxon>
        <taxon>Pseudomonadati</taxon>
        <taxon>Bacteroidota</taxon>
        <taxon>Flavobacteriia</taxon>
        <taxon>Flavobacteriales</taxon>
        <taxon>Flavobacteriaceae</taxon>
        <taxon>Wocania</taxon>
    </lineage>
</organism>
<dbReference type="EMBL" id="JAKKDU010000010">
    <property type="protein sequence ID" value="MCF7568635.1"/>
    <property type="molecule type" value="Genomic_DNA"/>
</dbReference>
<evidence type="ECO:0000313" key="2">
    <source>
        <dbReference type="EMBL" id="MCF7568635.1"/>
    </source>
</evidence>
<dbReference type="RefSeq" id="WP_237239975.1">
    <property type="nucleotide sequence ID" value="NZ_JAKKDU010000010.1"/>
</dbReference>
<evidence type="ECO:0000313" key="3">
    <source>
        <dbReference type="Proteomes" id="UP001199795"/>
    </source>
</evidence>
<sequence>MAKTKYITFLKALLTGVGLPPIYHTNTDSNGVHFDVKANTEAVNNKHVFVVKDIPDYLNIKTLKKPDTIIKKVKTLKGHLVELYPFKTISEYLNQNFSSKSKSNLRRYNSRLETCFNIKYVSYYGDITKQEYDRLFVVLKDLLIRRFEEKQEANYELQHLDEFHEIVYQLILDKKASLFVIYDANKPISIRINMFNKFLAFYILSGYDIDYSKFHLGSIDMLKNIEWCIDNEFKIYDLLKGYDYYKTKWATKSHDYYNHIIYNTNPLLLAIKGTILYTKEKLKYKIYNTLKYSVLRNTYKSVKTSNFNNRRQKNSVFISDLKVVQNTEKTIIDIEKNKDYAVLRKPVYDFLFLTKQSINDIVVSKLAKNKFLLQSKTKTQLLTIIKK</sequence>
<reference evidence="2" key="1">
    <citation type="submission" date="2022-01" db="EMBL/GenBank/DDBJ databases">
        <title>Draft genome sequence of Sabulilitoribacter arenilitoris KCTC 52401.</title>
        <authorList>
            <person name="Oh J.-S."/>
        </authorList>
    </citation>
    <scope>NUCLEOTIDE SEQUENCE</scope>
    <source>
        <strain evidence="2">HMF6543</strain>
    </source>
</reference>
<name>A0AAE3ER86_9FLAO</name>
<comment type="caution">
    <text evidence="2">The sequence shown here is derived from an EMBL/GenBank/DDBJ whole genome shotgun (WGS) entry which is preliminary data.</text>
</comment>